<dbReference type="AlphaFoldDB" id="A0A268ABY9"/>
<sequence length="259" mass="29268">MKKLLSLVLVFVLGFSLVAPSFARAEESHVSKDSIGEVIIIMPGQEPAENVIVTDKDWADKLEYNNEISEEEAPELFENLEDVSADDIDDTYDNEIDWDSVPLVKDPNQEEPVFHASARVVLIGKLVWSGGKQVIKYGKKIFKKSPKSKVTNALKNYRSGKYTVKGRSYTVDKKDMEHILTRHHPKYWDGSTKKTQTFLDPDLSVNEVKNIVLAVAKKHSFTLGKKSMNTTYQVEAKVDGVTYVLGISKGHMKQLYPKY</sequence>
<evidence type="ECO:0000313" key="3">
    <source>
        <dbReference type="Proteomes" id="UP000216013"/>
    </source>
</evidence>
<evidence type="ECO:0000313" key="2">
    <source>
        <dbReference type="EMBL" id="PAD21641.1"/>
    </source>
</evidence>
<dbReference type="Proteomes" id="UP000216013">
    <property type="component" value="Unassembled WGS sequence"/>
</dbReference>
<protein>
    <recommendedName>
        <fullName evidence="4">Bacterial EndoU nuclease domain-containing protein</fullName>
    </recommendedName>
</protein>
<name>A0A268ABY9_9BACI</name>
<feature type="signal peptide" evidence="1">
    <location>
        <begin position="1"/>
        <end position="25"/>
    </location>
</feature>
<gene>
    <name evidence="2" type="ORF">CHH64_07385</name>
</gene>
<reference evidence="2 3" key="1">
    <citation type="submission" date="2017-07" db="EMBL/GenBank/DDBJ databases">
        <title>Isolation and whole genome analysis of endospore-forming bacteria from heroin.</title>
        <authorList>
            <person name="Kalinowski J."/>
            <person name="Ahrens B."/>
            <person name="Al-Dilaimi A."/>
            <person name="Winkler A."/>
            <person name="Wibberg D."/>
            <person name="Schleenbecker U."/>
            <person name="Ruckert C."/>
            <person name="Wolfel R."/>
            <person name="Grass G."/>
        </authorList>
    </citation>
    <scope>NUCLEOTIDE SEQUENCE [LARGE SCALE GENOMIC DNA]</scope>
    <source>
        <strain evidence="2 3">7528</strain>
    </source>
</reference>
<organism evidence="2 3">
    <name type="scientific">Terribacillus saccharophilus</name>
    <dbReference type="NCBI Taxonomy" id="361277"/>
    <lineage>
        <taxon>Bacteria</taxon>
        <taxon>Bacillati</taxon>
        <taxon>Bacillota</taxon>
        <taxon>Bacilli</taxon>
        <taxon>Bacillales</taxon>
        <taxon>Bacillaceae</taxon>
        <taxon>Terribacillus</taxon>
    </lineage>
</organism>
<proteinExistence type="predicted"/>
<evidence type="ECO:0008006" key="4">
    <source>
        <dbReference type="Google" id="ProtNLM"/>
    </source>
</evidence>
<feature type="chain" id="PRO_5013215781" description="Bacterial EndoU nuclease domain-containing protein" evidence="1">
    <location>
        <begin position="26"/>
        <end position="259"/>
    </location>
</feature>
<evidence type="ECO:0000256" key="1">
    <source>
        <dbReference type="SAM" id="SignalP"/>
    </source>
</evidence>
<comment type="caution">
    <text evidence="2">The sequence shown here is derived from an EMBL/GenBank/DDBJ whole genome shotgun (WGS) entry which is preliminary data.</text>
</comment>
<keyword evidence="1" id="KW-0732">Signal</keyword>
<dbReference type="RefSeq" id="WP_095260787.1">
    <property type="nucleotide sequence ID" value="NZ_NPBV01000008.1"/>
</dbReference>
<accession>A0A268ABY9</accession>
<dbReference type="EMBL" id="NPBV01000008">
    <property type="protein sequence ID" value="PAD21641.1"/>
    <property type="molecule type" value="Genomic_DNA"/>
</dbReference>